<dbReference type="InterPro" id="IPR018960">
    <property type="entry name" value="DUF1990"/>
</dbReference>
<dbReference type="Proteomes" id="UP000766570">
    <property type="component" value="Unassembled WGS sequence"/>
</dbReference>
<feature type="domain" description="DUF1990" evidence="1">
    <location>
        <begin position="304"/>
        <end position="459"/>
    </location>
</feature>
<proteinExistence type="predicted"/>
<gene>
    <name evidence="3" type="ORF">JOF46_000230</name>
</gene>
<name>A0ABS4W877_9MICC</name>
<dbReference type="PANTHER" id="PTHR36151:SF3">
    <property type="entry name" value="ER-BOUND OXYGENASE MPAB_MPAB'_RUBBER OXYGENASE CATALYTIC DOMAIN-CONTAINING PROTEIN"/>
    <property type="match status" value="1"/>
</dbReference>
<organism evidence="3 4">
    <name type="scientific">Paeniglutamicibacter psychrophenolicus</name>
    <dbReference type="NCBI Taxonomy" id="257454"/>
    <lineage>
        <taxon>Bacteria</taxon>
        <taxon>Bacillati</taxon>
        <taxon>Actinomycetota</taxon>
        <taxon>Actinomycetes</taxon>
        <taxon>Micrococcales</taxon>
        <taxon>Micrococcaceae</taxon>
        <taxon>Paeniglutamicibacter</taxon>
    </lineage>
</organism>
<evidence type="ECO:0000259" key="1">
    <source>
        <dbReference type="Pfam" id="PF09348"/>
    </source>
</evidence>
<dbReference type="PANTHER" id="PTHR36151">
    <property type="entry name" value="BLR2777 PROTEIN"/>
    <property type="match status" value="1"/>
</dbReference>
<comment type="caution">
    <text evidence="3">The sequence shown here is derived from an EMBL/GenBank/DDBJ whole genome shotgun (WGS) entry which is preliminary data.</text>
</comment>
<dbReference type="Pfam" id="PF09995">
    <property type="entry name" value="MPAB_Lcp_cat"/>
    <property type="match status" value="1"/>
</dbReference>
<reference evidence="3 4" key="1">
    <citation type="submission" date="2021-03" db="EMBL/GenBank/DDBJ databases">
        <title>Sequencing the genomes of 1000 actinobacteria strains.</title>
        <authorList>
            <person name="Klenk H.-P."/>
        </authorList>
    </citation>
    <scope>NUCLEOTIDE SEQUENCE [LARGE SCALE GENOMIC DNA]</scope>
    <source>
        <strain evidence="3 4">DSM 15454</strain>
    </source>
</reference>
<feature type="domain" description="ER-bound oxygenase mpaB/mpaB'/Rubber oxygenase catalytic" evidence="2">
    <location>
        <begin position="43"/>
        <end position="255"/>
    </location>
</feature>
<sequence>MFSALRLKLHQTFSAQETYDPVWERALDAGEDAGYFRHDSAVWAVHGGMSPIAAGIRALLTQALHPGALAGVAEHSNYQADPLARLAGTIRWIFTLTYGDTVAARDACAWVQRLHTPVAGHYTAGTGEDRGYSANDPGLSDWVHIAFADAFLRCHEAFSGPVPQGADAYVREWAKAGELMGVANPPRSEAELRAAIVGYETRGELAGGPRVAEVVSFLKNPPLDPAVLPGYKLLFAAVVDTLPENHRRLLGLEPASLGPVPLPARLGGKAVLGLAGLVLDERGPAELAARRRLFRLGLLRDLNYPDLAVSAGGDPPAGYIALRVREYVGHGPAAFEALSAGIMGWKLHEDARLGVRPDTPRVQLGSRVVLGIGFGPARINAPCRVVRLIEEGARSGFAYGTLSGHPASGEESFESVLEDDGSVYLEIKAVSRPSTRFRRLGGPLTGATQALITRRYVAAARRLAAGT</sequence>
<dbReference type="Pfam" id="PF09348">
    <property type="entry name" value="DUF1990"/>
    <property type="match status" value="1"/>
</dbReference>
<protein>
    <submittedName>
        <fullName evidence="3">Uncharacterized protein (UPF0548 family)/uncharacterized protein (DUF2236 family)</fullName>
    </submittedName>
</protein>
<accession>A0ABS4W877</accession>
<evidence type="ECO:0000313" key="3">
    <source>
        <dbReference type="EMBL" id="MBP2372318.1"/>
    </source>
</evidence>
<dbReference type="InterPro" id="IPR018713">
    <property type="entry name" value="MPAB/Lcp_cat_dom"/>
</dbReference>
<evidence type="ECO:0000259" key="2">
    <source>
        <dbReference type="Pfam" id="PF09995"/>
    </source>
</evidence>
<dbReference type="EMBL" id="JAGIOE010000001">
    <property type="protein sequence ID" value="MBP2372318.1"/>
    <property type="molecule type" value="Genomic_DNA"/>
</dbReference>
<keyword evidence="4" id="KW-1185">Reference proteome</keyword>
<dbReference type="RefSeq" id="WP_209905648.1">
    <property type="nucleotide sequence ID" value="NZ_BAAAMI010000022.1"/>
</dbReference>
<evidence type="ECO:0000313" key="4">
    <source>
        <dbReference type="Proteomes" id="UP000766570"/>
    </source>
</evidence>